<organism evidence="1 2">
    <name type="scientific">Candidatus Mesenet longicola</name>
    <dbReference type="NCBI Taxonomy" id="1892558"/>
    <lineage>
        <taxon>Bacteria</taxon>
        <taxon>Pseudomonadati</taxon>
        <taxon>Pseudomonadota</taxon>
        <taxon>Alphaproteobacteria</taxon>
        <taxon>Rickettsiales</taxon>
        <taxon>Anaplasmataceae</taxon>
        <taxon>Candidatus Mesenet</taxon>
    </lineage>
</organism>
<dbReference type="EMBL" id="BNGU01000002">
    <property type="protein sequence ID" value="GHM59065.1"/>
    <property type="molecule type" value="Genomic_DNA"/>
</dbReference>
<keyword evidence="2" id="KW-1185">Reference proteome</keyword>
<dbReference type="AlphaFoldDB" id="A0A8J3HUA2"/>
<sequence>MAITLPMIKKEIDELRSDFNNLKKLIASSSSTSGQINPDLSDKLDQIIDKIKKTSVSSNEAEAKLIKGNKIANDKHEARLELNGKNEDSIFSPVGYYFYDNKIYIYDRFKPETSIDLLRQYHFLKVVKTEEGEYKLAFCNQSGHEFHGILDDYEHINPVDIKSTKNIDLAKYYNKNHSHPSFALKASDNNYSNSQQHGVDVYEIGNGEKKVGSLIDEFGYYDSQNKFHYFNNYLGTQIYDPLSFTITKGDNQCFLHQMKEGTNNVDSTNDAMACSLVEYVANYVNGVYF</sequence>
<evidence type="ECO:0000313" key="2">
    <source>
        <dbReference type="Proteomes" id="UP000637906"/>
    </source>
</evidence>
<comment type="caution">
    <text evidence="1">The sequence shown here is derived from an EMBL/GenBank/DDBJ whole genome shotgun (WGS) entry which is preliminary data.</text>
</comment>
<gene>
    <name evidence="1" type="ORF">sL5_00580</name>
</gene>
<evidence type="ECO:0000313" key="1">
    <source>
        <dbReference type="EMBL" id="GHM59065.1"/>
    </source>
</evidence>
<accession>A0A8J3HUA2</accession>
<name>A0A8J3HUA2_9RICK</name>
<dbReference type="Proteomes" id="UP000637906">
    <property type="component" value="Unassembled WGS sequence"/>
</dbReference>
<reference evidence="1 2" key="1">
    <citation type="journal article" date="2021" name="Microb. Ecol.">
        <title>Candidatus Mesenet longicola: Novel Endosymbionts of Brontispa longissima that Induce Cytoplasmic Incompatibility.</title>
        <authorList>
            <person name="Takano S."/>
            <person name="Gotoh Y."/>
            <person name="Hayashi T."/>
        </authorList>
    </citation>
    <scope>NUCLEOTIDE SEQUENCE [LARGE SCALE GENOMIC DNA]</scope>
    <source>
        <strain evidence="1">L5</strain>
    </source>
</reference>
<proteinExistence type="predicted"/>
<protein>
    <submittedName>
        <fullName evidence="1">Uncharacterized protein</fullName>
    </submittedName>
</protein>